<dbReference type="Gene3D" id="1.10.443.10">
    <property type="entry name" value="Intergrase catalytic core"/>
    <property type="match status" value="1"/>
</dbReference>
<reference evidence="6" key="1">
    <citation type="submission" date="2021-03" db="EMBL/GenBank/DDBJ databases">
        <title>Complete Genome of Pseudoalteromonas xiamenensis STKMTI.2, a new potential marine bacterium producing anti-Vibrio compounds.</title>
        <authorList>
            <person name="Handayani D.P."/>
            <person name="Isnansetyo A."/>
            <person name="Istiqomah I."/>
            <person name="Jumina J."/>
        </authorList>
    </citation>
    <scope>NUCLEOTIDE SEQUENCE</scope>
    <source>
        <strain evidence="6">STKMTI.2</strain>
        <plasmid evidence="6">unnamed5</plasmid>
    </source>
</reference>
<dbReference type="SUPFAM" id="SSF56349">
    <property type="entry name" value="DNA breaking-rejoining enzymes"/>
    <property type="match status" value="1"/>
</dbReference>
<dbReference type="RefSeq" id="WP_208844807.1">
    <property type="nucleotide sequence ID" value="NZ_CP072135.1"/>
</dbReference>
<protein>
    <submittedName>
        <fullName evidence="6">Tyrosine-type recombinase/integrase</fullName>
    </submittedName>
</protein>
<accession>A0A975DK16</accession>
<name>A0A975DK16_9GAMM</name>
<dbReference type="PANTHER" id="PTHR30349">
    <property type="entry name" value="PHAGE INTEGRASE-RELATED"/>
    <property type="match status" value="1"/>
</dbReference>
<dbReference type="KEGG" id="pxi:J5O05_20555"/>
<feature type="domain" description="Tyr recombinase" evidence="5">
    <location>
        <begin position="191"/>
        <end position="401"/>
    </location>
</feature>
<dbReference type="GO" id="GO:0006310">
    <property type="term" value="P:DNA recombination"/>
    <property type="evidence" value="ECO:0007669"/>
    <property type="project" value="UniProtKB-KW"/>
</dbReference>
<evidence type="ECO:0000256" key="3">
    <source>
        <dbReference type="ARBA" id="ARBA00023125"/>
    </source>
</evidence>
<dbReference type="PANTHER" id="PTHR30349:SF77">
    <property type="entry name" value="TYROSINE RECOMBINASE XERC"/>
    <property type="match status" value="1"/>
</dbReference>
<dbReference type="Proteomes" id="UP000664904">
    <property type="component" value="Plasmid unnamed5"/>
</dbReference>
<dbReference type="InterPro" id="IPR011010">
    <property type="entry name" value="DNA_brk_join_enz"/>
</dbReference>
<keyword evidence="3" id="KW-0238">DNA-binding</keyword>
<dbReference type="InterPro" id="IPR010998">
    <property type="entry name" value="Integrase_recombinase_N"/>
</dbReference>
<comment type="subcellular location">
    <subcellularLocation>
        <location evidence="1">Cytoplasm</location>
    </subcellularLocation>
</comment>
<keyword evidence="2" id="KW-0229">DNA integration</keyword>
<organism evidence="6 7">
    <name type="scientific">Pseudoalteromonas xiamenensis</name>
    <dbReference type="NCBI Taxonomy" id="882626"/>
    <lineage>
        <taxon>Bacteria</taxon>
        <taxon>Pseudomonadati</taxon>
        <taxon>Pseudomonadota</taxon>
        <taxon>Gammaproteobacteria</taxon>
        <taxon>Alteromonadales</taxon>
        <taxon>Pseudoalteromonadaceae</taxon>
        <taxon>Pseudoalteromonas</taxon>
    </lineage>
</organism>
<dbReference type="GO" id="GO:0005737">
    <property type="term" value="C:cytoplasm"/>
    <property type="evidence" value="ECO:0007669"/>
    <property type="project" value="UniProtKB-SubCell"/>
</dbReference>
<proteinExistence type="predicted"/>
<dbReference type="PROSITE" id="PS51898">
    <property type="entry name" value="TYR_RECOMBINASE"/>
    <property type="match status" value="1"/>
</dbReference>
<dbReference type="AlphaFoldDB" id="A0A975DK16"/>
<dbReference type="Gene3D" id="1.10.150.130">
    <property type="match status" value="1"/>
</dbReference>
<evidence type="ECO:0000256" key="4">
    <source>
        <dbReference type="ARBA" id="ARBA00023172"/>
    </source>
</evidence>
<dbReference type="GO" id="GO:0003677">
    <property type="term" value="F:DNA binding"/>
    <property type="evidence" value="ECO:0007669"/>
    <property type="project" value="UniProtKB-KW"/>
</dbReference>
<keyword evidence="4" id="KW-0233">DNA recombination</keyword>
<keyword evidence="6" id="KW-0614">Plasmid</keyword>
<gene>
    <name evidence="6" type="ORF">J5O05_20555</name>
</gene>
<dbReference type="InterPro" id="IPR002104">
    <property type="entry name" value="Integrase_catalytic"/>
</dbReference>
<dbReference type="InterPro" id="IPR013762">
    <property type="entry name" value="Integrase-like_cat_sf"/>
</dbReference>
<dbReference type="Pfam" id="PF00589">
    <property type="entry name" value="Phage_integrase"/>
    <property type="match status" value="1"/>
</dbReference>
<evidence type="ECO:0000256" key="1">
    <source>
        <dbReference type="ARBA" id="ARBA00004496"/>
    </source>
</evidence>
<evidence type="ECO:0000256" key="2">
    <source>
        <dbReference type="ARBA" id="ARBA00022908"/>
    </source>
</evidence>
<dbReference type="GO" id="GO:0015074">
    <property type="term" value="P:DNA integration"/>
    <property type="evidence" value="ECO:0007669"/>
    <property type="project" value="UniProtKB-KW"/>
</dbReference>
<evidence type="ECO:0000259" key="5">
    <source>
        <dbReference type="PROSITE" id="PS51898"/>
    </source>
</evidence>
<dbReference type="InterPro" id="IPR050090">
    <property type="entry name" value="Tyrosine_recombinase_XerCD"/>
</dbReference>
<keyword evidence="7" id="KW-1185">Reference proteome</keyword>
<geneLocation type="plasmid" evidence="6 7">
    <name>unnamed5</name>
</geneLocation>
<dbReference type="EMBL" id="CP072135">
    <property type="protein sequence ID" value="QTH73188.1"/>
    <property type="molecule type" value="Genomic_DNA"/>
</dbReference>
<evidence type="ECO:0000313" key="6">
    <source>
        <dbReference type="EMBL" id="QTH73188.1"/>
    </source>
</evidence>
<sequence>MTFVPLVDVFKQLRYQIAHIEDGTLNTEYPELASFIANVQHTIPTLGQELLFVYQFLYVYGRKSEGTFNRFRNEIERFCLWAWLINGQSVFTLRREDIEAYTDFVVEPRKDWCSESVQWRYKDNEGRRQVNGAWRPFINKQVQVSQQTLAAMFTALNVFYKFALLEEKCFSNFVPVVKKNSPYLVVQSQINLPDTLSNLQWEYVLNVTKDACQEEPNLERNLFVLACLKGLYLRISELSERPHWSPVMSHFWQDADGFWFFRVMGKGNKLRDVTLSDEIVEYLRRYRLYRGLPPLPRVDEAFPVIHKIRGQGGMTVRQLRRLVQESFDLAETSLRKDGFVDEAEQLASATAHWLRHTGATHDAQIRPLKHLSEDLGHAKIATTDQIYIQTNVKERAISGLKRKL</sequence>
<evidence type="ECO:0000313" key="7">
    <source>
        <dbReference type="Proteomes" id="UP000664904"/>
    </source>
</evidence>